<comment type="caution">
    <text evidence="1">The sequence shown here is derived from an EMBL/GenBank/DDBJ whole genome shotgun (WGS) entry which is preliminary data.</text>
</comment>
<gene>
    <name evidence="1" type="ORF">FHU39_002167</name>
</gene>
<proteinExistence type="predicted"/>
<dbReference type="Pfam" id="PF20137">
    <property type="entry name" value="BubE"/>
    <property type="match status" value="1"/>
</dbReference>
<dbReference type="EMBL" id="JACHVQ010000001">
    <property type="protein sequence ID" value="MBB2892183.1"/>
    <property type="molecule type" value="Genomic_DNA"/>
</dbReference>
<accession>A0A839N7Q6</accession>
<protein>
    <submittedName>
        <fullName evidence="1">Uncharacterized protein</fullName>
    </submittedName>
</protein>
<dbReference type="Proteomes" id="UP000559182">
    <property type="component" value="Unassembled WGS sequence"/>
</dbReference>
<dbReference type="InterPro" id="IPR045384">
    <property type="entry name" value="DUF6527"/>
</dbReference>
<dbReference type="RefSeq" id="WP_183320332.1">
    <property type="nucleotide sequence ID" value="NZ_JACHVQ010000001.1"/>
</dbReference>
<evidence type="ECO:0000313" key="1">
    <source>
        <dbReference type="EMBL" id="MBB2892183.1"/>
    </source>
</evidence>
<name>A0A839N7Q6_9MICO</name>
<organism evidence="1 2">
    <name type="scientific">Flexivirga oryzae</name>
    <dbReference type="NCBI Taxonomy" id="1794944"/>
    <lineage>
        <taxon>Bacteria</taxon>
        <taxon>Bacillati</taxon>
        <taxon>Actinomycetota</taxon>
        <taxon>Actinomycetes</taxon>
        <taxon>Micrococcales</taxon>
        <taxon>Dermacoccaceae</taxon>
        <taxon>Flexivirga</taxon>
    </lineage>
</organism>
<reference evidence="1 2" key="1">
    <citation type="submission" date="2020-08" db="EMBL/GenBank/DDBJ databases">
        <title>Sequencing the genomes of 1000 actinobacteria strains.</title>
        <authorList>
            <person name="Klenk H.-P."/>
        </authorList>
    </citation>
    <scope>NUCLEOTIDE SEQUENCE [LARGE SCALE GENOMIC DNA]</scope>
    <source>
        <strain evidence="1 2">DSM 105369</strain>
    </source>
</reference>
<keyword evidence="2" id="KW-1185">Reference proteome</keyword>
<dbReference type="AlphaFoldDB" id="A0A839N7Q6"/>
<sequence length="148" mass="17306">MTVHHLEPSFVETFPTTLRPGVLYVSIEFTTCAHLCACGCGEEVITPLSPPHWSLTYNGRDVSLHPSVGNWALPCKSHYIVDRGRIRWSYQFTDEQIAANRTRDRRAIDRYDVNEVLLDMNELETVTEVPANRRRFWTRFRRLLRRSN</sequence>
<evidence type="ECO:0000313" key="2">
    <source>
        <dbReference type="Proteomes" id="UP000559182"/>
    </source>
</evidence>